<name>A0ABY4RYZ6_9BACL</name>
<organism evidence="1 2">
    <name type="scientific">Paenibacillus konkukensis</name>
    <dbReference type="NCBI Taxonomy" id="2020716"/>
    <lineage>
        <taxon>Bacteria</taxon>
        <taxon>Bacillati</taxon>
        <taxon>Bacillota</taxon>
        <taxon>Bacilli</taxon>
        <taxon>Bacillales</taxon>
        <taxon>Paenibacillaceae</taxon>
        <taxon>Paenibacillus</taxon>
    </lineage>
</organism>
<evidence type="ECO:0008006" key="3">
    <source>
        <dbReference type="Google" id="ProtNLM"/>
    </source>
</evidence>
<dbReference type="Proteomes" id="UP001057134">
    <property type="component" value="Chromosome"/>
</dbReference>
<accession>A0ABY4RYZ6</accession>
<evidence type="ECO:0000313" key="2">
    <source>
        <dbReference type="Proteomes" id="UP001057134"/>
    </source>
</evidence>
<protein>
    <recommendedName>
        <fullName evidence="3">DUF2533 domain-containing protein</fullName>
    </recommendedName>
</protein>
<dbReference type="Pfam" id="PF10752">
    <property type="entry name" value="DUF2533"/>
    <property type="match status" value="1"/>
</dbReference>
<sequence>MSVHEQITAHTRKMHSHLEAFQRMDDAREAAIEQAVALCASGEAFTTDEINRITARINDHAQRGISPTRPYVTSEMVAAYVQRKLSAQ</sequence>
<dbReference type="RefSeq" id="WP_249862914.1">
    <property type="nucleotide sequence ID" value="NZ_CP027059.1"/>
</dbReference>
<dbReference type="InterPro" id="IPR019688">
    <property type="entry name" value="DUF2533"/>
</dbReference>
<dbReference type="EMBL" id="CP027059">
    <property type="protein sequence ID" value="UQZ87453.1"/>
    <property type="molecule type" value="Genomic_DNA"/>
</dbReference>
<keyword evidence="2" id="KW-1185">Reference proteome</keyword>
<evidence type="ECO:0000313" key="1">
    <source>
        <dbReference type="EMBL" id="UQZ87453.1"/>
    </source>
</evidence>
<gene>
    <name evidence="1" type="ORF">SK3146_06755</name>
</gene>
<reference evidence="1" key="2">
    <citation type="journal article" date="2021" name="J Anim Sci Technol">
        <title>Complete genome sequence of Paenibacillus konkukensis sp. nov. SK3146 as a potential probiotic strain.</title>
        <authorList>
            <person name="Jung H.I."/>
            <person name="Park S."/>
            <person name="Niu K.M."/>
            <person name="Lee S.W."/>
            <person name="Kothari D."/>
            <person name="Yi K.J."/>
            <person name="Kim S.K."/>
        </authorList>
    </citation>
    <scope>NUCLEOTIDE SEQUENCE</scope>
    <source>
        <strain evidence="1">SK3146</strain>
    </source>
</reference>
<reference evidence="1" key="1">
    <citation type="submission" date="2018-02" db="EMBL/GenBank/DDBJ databases">
        <authorList>
            <person name="Kim S.-K."/>
            <person name="Jung H.-I."/>
            <person name="Lee S.-W."/>
        </authorList>
    </citation>
    <scope>NUCLEOTIDE SEQUENCE</scope>
    <source>
        <strain evidence="1">SK3146</strain>
    </source>
</reference>
<proteinExistence type="predicted"/>